<reference evidence="1" key="1">
    <citation type="journal article" date="2014" name="Int. J. Syst. Evol. Microbiol.">
        <title>Complete genome sequence of Corynebacterium casei LMG S-19264T (=DSM 44701T), isolated from a smear-ripened cheese.</title>
        <authorList>
            <consortium name="US DOE Joint Genome Institute (JGI-PGF)"/>
            <person name="Walter F."/>
            <person name="Albersmeier A."/>
            <person name="Kalinowski J."/>
            <person name="Ruckert C."/>
        </authorList>
    </citation>
    <scope>NUCLEOTIDE SEQUENCE</scope>
    <source>
        <strain evidence="1">CGMCC 1.12919</strain>
    </source>
</reference>
<evidence type="ECO:0000313" key="2">
    <source>
        <dbReference type="Proteomes" id="UP000637002"/>
    </source>
</evidence>
<comment type="caution">
    <text evidence="1">The sequence shown here is derived from an EMBL/GenBank/DDBJ whole genome shotgun (WGS) entry which is preliminary data.</text>
</comment>
<dbReference type="Proteomes" id="UP000637002">
    <property type="component" value="Unassembled WGS sequence"/>
</dbReference>
<evidence type="ECO:0000313" key="1">
    <source>
        <dbReference type="EMBL" id="GGC58219.1"/>
    </source>
</evidence>
<proteinExistence type="predicted"/>
<protein>
    <submittedName>
        <fullName evidence="1">Uncharacterized protein</fullName>
    </submittedName>
</protein>
<accession>A0A916U2I8</accession>
<dbReference type="EMBL" id="BMGG01000003">
    <property type="protein sequence ID" value="GGC58219.1"/>
    <property type="molecule type" value="Genomic_DNA"/>
</dbReference>
<organism evidence="1 2">
    <name type="scientific">Chelatococcus reniformis</name>
    <dbReference type="NCBI Taxonomy" id="1494448"/>
    <lineage>
        <taxon>Bacteria</taxon>
        <taxon>Pseudomonadati</taxon>
        <taxon>Pseudomonadota</taxon>
        <taxon>Alphaproteobacteria</taxon>
        <taxon>Hyphomicrobiales</taxon>
        <taxon>Chelatococcaceae</taxon>
        <taxon>Chelatococcus</taxon>
    </lineage>
</organism>
<dbReference type="AlphaFoldDB" id="A0A916U2I8"/>
<gene>
    <name evidence="1" type="ORF">GCM10010994_16440</name>
</gene>
<sequence>MGRSFLAAGGQRLAGFSVRDGVLDAGIPDAQIVTSSGCGNICIDDHDAFIVVGNGFGVQRALKAFQKYRTLRYEQPKLSLVSSALFIEMIAYLLRATVATRIVEQIRNASDKPILVVPQPAPHTGIGRLPPAGDERQMTRYKEWKIMFESEVAGFLSEAFNAGARKAVGASVGFIRQPQVTFDGYLTDERFSAKSIGDITPGAVVKRPHASDVNHMNIDYGALILDAIELKLEV</sequence>
<keyword evidence="2" id="KW-1185">Reference proteome</keyword>
<name>A0A916U2I8_9HYPH</name>
<reference evidence="1" key="2">
    <citation type="submission" date="2020-09" db="EMBL/GenBank/DDBJ databases">
        <authorList>
            <person name="Sun Q."/>
            <person name="Zhou Y."/>
        </authorList>
    </citation>
    <scope>NUCLEOTIDE SEQUENCE</scope>
    <source>
        <strain evidence="1">CGMCC 1.12919</strain>
    </source>
</reference>